<accession>A0A9K3LVN9</accession>
<dbReference type="AlphaFoldDB" id="A0A9K3LVN9"/>
<dbReference type="Proteomes" id="UP000693970">
    <property type="component" value="Unassembled WGS sequence"/>
</dbReference>
<proteinExistence type="predicted"/>
<protein>
    <submittedName>
        <fullName evidence="2">Uncharacterized protein</fullName>
    </submittedName>
</protein>
<sequence length="125" mass="13695">MKCRSGHGCRTAGGRKEVKFETDSEAGSTGEKVHSFLPKEAFPDAAVKSTSPKLPQRRVDSPLPSKLPRRKGSPIGSTRKQKKAKEKAQCSPRHPKLQTPDNIPEIVSVPSLEEDALFLDCLMKS</sequence>
<dbReference type="EMBL" id="JAGRRH010000006">
    <property type="protein sequence ID" value="KAG7368670.1"/>
    <property type="molecule type" value="Genomic_DNA"/>
</dbReference>
<evidence type="ECO:0000313" key="2">
    <source>
        <dbReference type="EMBL" id="KAG7368670.1"/>
    </source>
</evidence>
<organism evidence="2 3">
    <name type="scientific">Nitzschia inconspicua</name>
    <dbReference type="NCBI Taxonomy" id="303405"/>
    <lineage>
        <taxon>Eukaryota</taxon>
        <taxon>Sar</taxon>
        <taxon>Stramenopiles</taxon>
        <taxon>Ochrophyta</taxon>
        <taxon>Bacillariophyta</taxon>
        <taxon>Bacillariophyceae</taxon>
        <taxon>Bacillariophycidae</taxon>
        <taxon>Bacillariales</taxon>
        <taxon>Bacillariaceae</taxon>
        <taxon>Nitzschia</taxon>
    </lineage>
</organism>
<evidence type="ECO:0000256" key="1">
    <source>
        <dbReference type="SAM" id="MobiDB-lite"/>
    </source>
</evidence>
<keyword evidence="3" id="KW-1185">Reference proteome</keyword>
<reference evidence="2" key="1">
    <citation type="journal article" date="2021" name="Sci. Rep.">
        <title>Diploid genomic architecture of Nitzschia inconspicua, an elite biomass production diatom.</title>
        <authorList>
            <person name="Oliver A."/>
            <person name="Podell S."/>
            <person name="Pinowska A."/>
            <person name="Traller J.C."/>
            <person name="Smith S.R."/>
            <person name="McClure R."/>
            <person name="Beliaev A."/>
            <person name="Bohutskyi P."/>
            <person name="Hill E.A."/>
            <person name="Rabines A."/>
            <person name="Zheng H."/>
            <person name="Allen L.Z."/>
            <person name="Kuo A."/>
            <person name="Grigoriev I.V."/>
            <person name="Allen A.E."/>
            <person name="Hazlebeck D."/>
            <person name="Allen E.E."/>
        </authorList>
    </citation>
    <scope>NUCLEOTIDE SEQUENCE</scope>
    <source>
        <strain evidence="2">Hildebrandi</strain>
    </source>
</reference>
<name>A0A9K3LVN9_9STRA</name>
<reference evidence="2" key="2">
    <citation type="submission" date="2021-04" db="EMBL/GenBank/DDBJ databases">
        <authorList>
            <person name="Podell S."/>
        </authorList>
    </citation>
    <scope>NUCLEOTIDE SEQUENCE</scope>
    <source>
        <strain evidence="2">Hildebrandi</strain>
    </source>
</reference>
<comment type="caution">
    <text evidence="2">The sequence shown here is derived from an EMBL/GenBank/DDBJ whole genome shotgun (WGS) entry which is preliminary data.</text>
</comment>
<feature type="region of interest" description="Disordered" evidence="1">
    <location>
        <begin position="1"/>
        <end position="105"/>
    </location>
</feature>
<gene>
    <name evidence="2" type="ORF">IV203_031413</name>
</gene>
<evidence type="ECO:0000313" key="3">
    <source>
        <dbReference type="Proteomes" id="UP000693970"/>
    </source>
</evidence>